<evidence type="ECO:0000259" key="2">
    <source>
        <dbReference type="Pfam" id="PF13229"/>
    </source>
</evidence>
<feature type="signal peptide" evidence="1">
    <location>
        <begin position="1"/>
        <end position="20"/>
    </location>
</feature>
<feature type="domain" description="Right handed beta helix" evidence="2">
    <location>
        <begin position="384"/>
        <end position="502"/>
    </location>
</feature>
<dbReference type="Gene3D" id="2.160.20.10">
    <property type="entry name" value="Single-stranded right-handed beta-helix, Pectin lyase-like"/>
    <property type="match status" value="1"/>
</dbReference>
<dbReference type="InterPro" id="IPR012334">
    <property type="entry name" value="Pectin_lyas_fold"/>
</dbReference>
<comment type="caution">
    <text evidence="3">The sequence shown here is derived from an EMBL/GenBank/DDBJ whole genome shotgun (WGS) entry which is preliminary data.</text>
</comment>
<dbReference type="InterPro" id="IPR039448">
    <property type="entry name" value="Beta_helix"/>
</dbReference>
<dbReference type="EMBL" id="JBHPKH010000152">
    <property type="protein sequence ID" value="MFC1573409.1"/>
    <property type="molecule type" value="Genomic_DNA"/>
</dbReference>
<organism evidence="3 4">
    <name type="scientific">Eiseniibacteriota bacterium</name>
    <dbReference type="NCBI Taxonomy" id="2212470"/>
    <lineage>
        <taxon>Bacteria</taxon>
        <taxon>Candidatus Eiseniibacteriota</taxon>
    </lineage>
</organism>
<evidence type="ECO:0000313" key="3">
    <source>
        <dbReference type="EMBL" id="MFC1573409.1"/>
    </source>
</evidence>
<dbReference type="Pfam" id="PF13229">
    <property type="entry name" value="Beta_helix"/>
    <property type="match status" value="1"/>
</dbReference>
<feature type="chain" id="PRO_5045966065" evidence="1">
    <location>
        <begin position="21"/>
        <end position="504"/>
    </location>
</feature>
<keyword evidence="1" id="KW-0732">Signal</keyword>
<dbReference type="SUPFAM" id="SSF51126">
    <property type="entry name" value="Pectin lyase-like"/>
    <property type="match status" value="1"/>
</dbReference>
<dbReference type="Proteomes" id="UP001593833">
    <property type="component" value="Unassembled WGS sequence"/>
</dbReference>
<reference evidence="3 4" key="1">
    <citation type="submission" date="2024-09" db="EMBL/GenBank/DDBJ databases">
        <authorList>
            <person name="D'Angelo T."/>
        </authorList>
    </citation>
    <scope>NUCLEOTIDE SEQUENCE [LARGE SCALE GENOMIC DNA]</scope>
    <source>
        <strain evidence="3">SAG AM-320-E07</strain>
    </source>
</reference>
<proteinExistence type="predicted"/>
<evidence type="ECO:0000313" key="4">
    <source>
        <dbReference type="Proteomes" id="UP001593833"/>
    </source>
</evidence>
<feature type="non-terminal residue" evidence="3">
    <location>
        <position position="504"/>
    </location>
</feature>
<keyword evidence="4" id="KW-1185">Reference proteome</keyword>
<gene>
    <name evidence="3" type="ORF">ACFL6M_07410</name>
</gene>
<sequence length="504" mass="53956">MTRVLVSIALAGLAASVSTADVTDLTGGVLIAHYVPECCLSFLPSEFCEVYYEQEWNITSADEQLNRIDATTYQWSGWYVLAAFAEDKEFCSVVFGVGDYPSNIWGFDTGSTQACFLDDGHPAGLELPTSSWPGPNEGTALATLHTPWSGNYVPIYIFTGYAYGYGYSGIVPLDVNPDRGFGSFTNCEGVPVDFPIAFYGGMGINTDGIYIAPTDGQEHACCFGAECYVMPADSCFVQEGHFYVEWDTCVPNLCPDAIRFACCVGEECQLLIEEDCLFFGGVWLDEYESCLPDLCGPDLRACCSGSSCSLDSWSQCASADGVWLTGVESCSPQPCDGVYLVTPAGDGDLPTIQFAIHAVNDGDIIELANGTFDEPDDRDISFLGKAITVRSQSGNPEECVIDCVGSYGDQARGFEFVSGESLNSVLEGISITGGYRQTGGAILCDGCAPTISNCIITDCEAWFYGYGGGIACYGSDPTISDCLITDCIAYYRGGGIYCYESAPT</sequence>
<accession>A0ABV6YMJ8</accession>
<protein>
    <submittedName>
        <fullName evidence="3">Right-handed parallel beta-helix repeat-containing protein</fullName>
    </submittedName>
</protein>
<evidence type="ECO:0000256" key="1">
    <source>
        <dbReference type="SAM" id="SignalP"/>
    </source>
</evidence>
<dbReference type="InterPro" id="IPR011050">
    <property type="entry name" value="Pectin_lyase_fold/virulence"/>
</dbReference>
<name>A0ABV6YMJ8_UNCEI</name>